<evidence type="ECO:0000256" key="3">
    <source>
        <dbReference type="ARBA" id="ARBA00022598"/>
    </source>
</evidence>
<dbReference type="GO" id="GO:0004467">
    <property type="term" value="F:long-chain fatty acid-CoA ligase activity"/>
    <property type="evidence" value="ECO:0007669"/>
    <property type="project" value="UniProtKB-EC"/>
</dbReference>
<dbReference type="CDD" id="cd05936">
    <property type="entry name" value="FC-FACS_FadD_like"/>
    <property type="match status" value="1"/>
</dbReference>
<reference evidence="10 11" key="1">
    <citation type="submission" date="2019-03" db="EMBL/GenBank/DDBJ databases">
        <title>Metabolic reconstructions from genomes of highly enriched 'Candidatus Accumulibacter' and 'Candidatus Competibacter' bioreactor populations.</title>
        <authorList>
            <person name="Annavajhala M.K."/>
            <person name="Welles L."/>
            <person name="Abbas B."/>
            <person name="Sorokin D."/>
            <person name="Park H."/>
            <person name="Van Loosdrecht M."/>
            <person name="Chandran K."/>
        </authorList>
    </citation>
    <scope>NUCLEOTIDE SEQUENCE [LARGE SCALE GENOMIC DNA]</scope>
    <source>
        <strain evidence="10 11">SBR_S</strain>
    </source>
</reference>
<dbReference type="RefSeq" id="WP_169068394.1">
    <property type="nucleotide sequence ID" value="NZ_SPMY01000079.1"/>
</dbReference>
<keyword evidence="3 10" id="KW-0436">Ligase</keyword>
<organism evidence="10 11">
    <name type="scientific">Candidatus Accumulibacter phosphatis</name>
    <dbReference type="NCBI Taxonomy" id="327160"/>
    <lineage>
        <taxon>Bacteria</taxon>
        <taxon>Pseudomonadati</taxon>
        <taxon>Pseudomonadota</taxon>
        <taxon>Betaproteobacteria</taxon>
        <taxon>Candidatus Accumulibacter</taxon>
    </lineage>
</organism>
<evidence type="ECO:0000313" key="10">
    <source>
        <dbReference type="EMBL" id="NMQ29943.1"/>
    </source>
</evidence>
<keyword evidence="11" id="KW-1185">Reference proteome</keyword>
<evidence type="ECO:0000256" key="5">
    <source>
        <dbReference type="ARBA" id="ARBA00026121"/>
    </source>
</evidence>
<dbReference type="InterPro" id="IPR000873">
    <property type="entry name" value="AMP-dep_synth/lig_dom"/>
</dbReference>
<evidence type="ECO:0000256" key="7">
    <source>
        <dbReference type="ARBA" id="ARBA00042773"/>
    </source>
</evidence>
<feature type="domain" description="AMP-dependent synthetase/ligase" evidence="8">
    <location>
        <begin position="31"/>
        <end position="426"/>
    </location>
</feature>
<name>A0ABX1U523_9PROT</name>
<evidence type="ECO:0000256" key="4">
    <source>
        <dbReference type="ARBA" id="ARBA00023136"/>
    </source>
</evidence>
<dbReference type="EC" id="6.2.1.3" evidence="5"/>
<evidence type="ECO:0000256" key="2">
    <source>
        <dbReference type="ARBA" id="ARBA00005005"/>
    </source>
</evidence>
<dbReference type="Proteomes" id="UP000749010">
    <property type="component" value="Unassembled WGS sequence"/>
</dbReference>
<evidence type="ECO:0000313" key="11">
    <source>
        <dbReference type="Proteomes" id="UP000749010"/>
    </source>
</evidence>
<accession>A0ABX1U523</accession>
<dbReference type="InterPro" id="IPR025110">
    <property type="entry name" value="AMP-bd_C"/>
</dbReference>
<evidence type="ECO:0000256" key="1">
    <source>
        <dbReference type="ARBA" id="ARBA00004170"/>
    </source>
</evidence>
<dbReference type="InterPro" id="IPR050237">
    <property type="entry name" value="ATP-dep_AMP-bd_enzyme"/>
</dbReference>
<dbReference type="PANTHER" id="PTHR43767">
    <property type="entry name" value="LONG-CHAIN-FATTY-ACID--COA LIGASE"/>
    <property type="match status" value="1"/>
</dbReference>
<dbReference type="PROSITE" id="PS00455">
    <property type="entry name" value="AMP_BINDING"/>
    <property type="match status" value="1"/>
</dbReference>
<comment type="subcellular location">
    <subcellularLocation>
        <location evidence="1">Membrane</location>
        <topology evidence="1">Peripheral membrane protein</topology>
    </subcellularLocation>
</comment>
<dbReference type="Pfam" id="PF13193">
    <property type="entry name" value="AMP-binding_C"/>
    <property type="match status" value="1"/>
</dbReference>
<dbReference type="InterPro" id="IPR020845">
    <property type="entry name" value="AMP-binding_CS"/>
</dbReference>
<keyword evidence="4" id="KW-0472">Membrane</keyword>
<dbReference type="InterPro" id="IPR045851">
    <property type="entry name" value="AMP-bd_C_sf"/>
</dbReference>
<evidence type="ECO:0000259" key="9">
    <source>
        <dbReference type="Pfam" id="PF13193"/>
    </source>
</evidence>
<gene>
    <name evidence="10" type="ORF">E4Q23_20585</name>
</gene>
<dbReference type="Gene3D" id="3.30.300.30">
    <property type="match status" value="1"/>
</dbReference>
<comment type="pathway">
    <text evidence="2">Lipid metabolism; fatty acid beta-oxidation.</text>
</comment>
<dbReference type="Pfam" id="PF00501">
    <property type="entry name" value="AMP-binding"/>
    <property type="match status" value="1"/>
</dbReference>
<dbReference type="SUPFAM" id="SSF56801">
    <property type="entry name" value="Acetyl-CoA synthetase-like"/>
    <property type="match status" value="1"/>
</dbReference>
<feature type="domain" description="AMP-binding enzyme C-terminal" evidence="9">
    <location>
        <begin position="476"/>
        <end position="550"/>
    </location>
</feature>
<evidence type="ECO:0000259" key="8">
    <source>
        <dbReference type="Pfam" id="PF00501"/>
    </source>
</evidence>
<dbReference type="InterPro" id="IPR042099">
    <property type="entry name" value="ANL_N_sf"/>
</dbReference>
<proteinExistence type="predicted"/>
<dbReference type="EMBL" id="SPMY01000079">
    <property type="protein sequence ID" value="NMQ29943.1"/>
    <property type="molecule type" value="Genomic_DNA"/>
</dbReference>
<protein>
    <recommendedName>
        <fullName evidence="6">Long-chain-fatty-acid--CoA ligase</fullName>
        <ecNumber evidence="5">6.2.1.3</ecNumber>
    </recommendedName>
    <alternativeName>
        <fullName evidence="7">Long-chain acyl-CoA synthetase</fullName>
    </alternativeName>
</protein>
<comment type="caution">
    <text evidence="10">The sequence shown here is derived from an EMBL/GenBank/DDBJ whole genome shotgun (WGS) entry which is preliminary data.</text>
</comment>
<dbReference type="PANTHER" id="PTHR43767:SF8">
    <property type="entry name" value="LONG-CHAIN-FATTY-ACID--COA LIGASE"/>
    <property type="match status" value="1"/>
</dbReference>
<dbReference type="Gene3D" id="3.40.50.12780">
    <property type="entry name" value="N-terminal domain of ligase-like"/>
    <property type="match status" value="1"/>
</dbReference>
<sequence>MSEKVWLDSYPANIPAEIDSSPFSSLPELIDNTVRKFADKPAFSNLGQTLSFGEVDRLSRDFAAFLQGLPGASQGDRVAIMLPNLLQYPVALFGILRAGMTVVNVNPLYTARELQVQLKDSGAKTIVVVENFARTLQEALPGLAIEHVITTQIGDLLPAPKRWVVNFVIKYVKKMVPNWQIGKAWSFKKALADGATSEFVPVKIGPEDLAFLQYTGGTTGIAKGAMLTHGNLLANLEQVSLWISASFKEGREIAIAPLPMYHIFCLTSTLGFMKWGSLTVLIANPRDLPGLVKELGRWRFSVLTGVNTLFNALLNTPGFAKLDFSALKVVVGGGAAVQESVAKRWQEVTGTHLTEAYGLTETSPGVCCTPLGDPWNGSIGLPVTSTEVSIRDEDFKKLPLWNGEGDIAQHTGEICVRGPQVMRGYWNKLEETAKVIQDGWLKTGDVGHMNARGYITLTDRKKDMILVSGFNVYPNEIENIVAMHPGVEECAVVGVPDEKSGEAVKLVIVRKDRKLSKEDVAKYCHTQLTGYKRPRHIEFRDSLPKTPIGKILRRELRDAPAG</sequence>
<evidence type="ECO:0000256" key="6">
    <source>
        <dbReference type="ARBA" id="ARBA00039545"/>
    </source>
</evidence>